<dbReference type="PANTHER" id="PTHR24350">
    <property type="entry name" value="SERINE/THREONINE-PROTEIN KINASE IAL-RELATED"/>
    <property type="match status" value="1"/>
</dbReference>
<evidence type="ECO:0000313" key="11">
    <source>
        <dbReference type="Proteomes" id="UP000187209"/>
    </source>
</evidence>
<dbReference type="InterPro" id="IPR030616">
    <property type="entry name" value="Aur-like"/>
</dbReference>
<dbReference type="SMART" id="SM00220">
    <property type="entry name" value="S_TKc"/>
    <property type="match status" value="1"/>
</dbReference>
<evidence type="ECO:0000256" key="6">
    <source>
        <dbReference type="PIRSR" id="PIRSR630616-1"/>
    </source>
</evidence>
<evidence type="ECO:0000256" key="2">
    <source>
        <dbReference type="ARBA" id="ARBA00022679"/>
    </source>
</evidence>
<evidence type="ECO:0000256" key="5">
    <source>
        <dbReference type="ARBA" id="ARBA00022840"/>
    </source>
</evidence>
<dbReference type="OrthoDB" id="424326at2759"/>
<proteinExistence type="predicted"/>
<dbReference type="Gene3D" id="1.10.510.10">
    <property type="entry name" value="Transferase(Phosphotransferase) domain 1"/>
    <property type="match status" value="1"/>
</dbReference>
<keyword evidence="4" id="KW-0418">Kinase</keyword>
<dbReference type="SUPFAM" id="SSF56112">
    <property type="entry name" value="Protein kinase-like (PK-like)"/>
    <property type="match status" value="1"/>
</dbReference>
<sequence length="292" mass="32779">MGSICTINNKCFISVLDKTSTSTSESSPADSFSVFFTLSERVLSRSPNCQVRLCKKISSQEMFVVKIVTSSSKPSLEAQIMQNLNHPHIINFEGIYADDSKQYLVLEYLPNGDLLTLLNKITKFPEKTAAEVMEQVLSALAYCHDKGIIHRDIKPENILLYKVGKKGVLCKIADFDSAGRIGKENEGAFGTLYYMAPEMLEGKYGEKVDIWSAGVVMYQLLTGKHLFIGRNQEEVLARINMEEVGLDNGISFEARDLIERMLKRDPNERISAEEACKLEREEFGKVQTPLDS</sequence>
<dbReference type="GO" id="GO:0005524">
    <property type="term" value="F:ATP binding"/>
    <property type="evidence" value="ECO:0007669"/>
    <property type="project" value="UniProtKB-KW"/>
</dbReference>
<reference evidence="10 11" key="1">
    <citation type="submission" date="2016-11" db="EMBL/GenBank/DDBJ databases">
        <title>The macronuclear genome of Stentor coeruleus: a giant cell with tiny introns.</title>
        <authorList>
            <person name="Slabodnick M."/>
            <person name="Ruby J.G."/>
            <person name="Reiff S.B."/>
            <person name="Swart E.C."/>
            <person name="Gosai S."/>
            <person name="Prabakaran S."/>
            <person name="Witkowska E."/>
            <person name="Larue G.E."/>
            <person name="Fisher S."/>
            <person name="Freeman R.M."/>
            <person name="Gunawardena J."/>
            <person name="Chu W."/>
            <person name="Stover N.A."/>
            <person name="Gregory B.D."/>
            <person name="Nowacki M."/>
            <person name="Derisi J."/>
            <person name="Roy S.W."/>
            <person name="Marshall W.F."/>
            <person name="Sood P."/>
        </authorList>
    </citation>
    <scope>NUCLEOTIDE SEQUENCE [LARGE SCALE GENOMIC DNA]</scope>
    <source>
        <strain evidence="10">WM001</strain>
    </source>
</reference>
<comment type="caution">
    <text evidence="10">The sequence shown here is derived from an EMBL/GenBank/DDBJ whole genome shotgun (WGS) entry which is preliminary data.</text>
</comment>
<evidence type="ECO:0000256" key="8">
    <source>
        <dbReference type="PIRSR" id="PIRSR630616-3"/>
    </source>
</evidence>
<dbReference type="AlphaFoldDB" id="A0A1R2B2A9"/>
<dbReference type="EMBL" id="MPUH01001045">
    <property type="protein sequence ID" value="OMJ70889.1"/>
    <property type="molecule type" value="Genomic_DNA"/>
</dbReference>
<gene>
    <name evidence="10" type="ORF">SteCoe_31050</name>
</gene>
<feature type="binding site" evidence="7">
    <location>
        <begin position="156"/>
        <end position="157"/>
    </location>
    <ligand>
        <name>ATP</name>
        <dbReference type="ChEBI" id="CHEBI:30616"/>
    </ligand>
</feature>
<feature type="cross-link" description="Glycyl lysine isopeptide (Lys-Gly) (interchain with G-Cter in SUMO2)" evidence="8">
    <location>
        <position position="154"/>
    </location>
</feature>
<dbReference type="PROSITE" id="PS00108">
    <property type="entry name" value="PROTEIN_KINASE_ST"/>
    <property type="match status" value="1"/>
</dbReference>
<dbReference type="InterPro" id="IPR011009">
    <property type="entry name" value="Kinase-like_dom_sf"/>
</dbReference>
<evidence type="ECO:0000256" key="4">
    <source>
        <dbReference type="ARBA" id="ARBA00022777"/>
    </source>
</evidence>
<name>A0A1R2B2A9_9CILI</name>
<organism evidence="10 11">
    <name type="scientific">Stentor coeruleus</name>
    <dbReference type="NCBI Taxonomy" id="5963"/>
    <lineage>
        <taxon>Eukaryota</taxon>
        <taxon>Sar</taxon>
        <taxon>Alveolata</taxon>
        <taxon>Ciliophora</taxon>
        <taxon>Postciliodesmatophora</taxon>
        <taxon>Heterotrichea</taxon>
        <taxon>Heterotrichida</taxon>
        <taxon>Stentoridae</taxon>
        <taxon>Stentor</taxon>
    </lineage>
</organism>
<feature type="domain" description="Protein kinase" evidence="9">
    <location>
        <begin position="37"/>
        <end position="283"/>
    </location>
</feature>
<evidence type="ECO:0000256" key="3">
    <source>
        <dbReference type="ARBA" id="ARBA00022741"/>
    </source>
</evidence>
<keyword evidence="1" id="KW-0723">Serine/threonine-protein kinase</keyword>
<evidence type="ECO:0000256" key="7">
    <source>
        <dbReference type="PIRSR" id="PIRSR630616-2"/>
    </source>
</evidence>
<dbReference type="Proteomes" id="UP000187209">
    <property type="component" value="Unassembled WGS sequence"/>
</dbReference>
<keyword evidence="11" id="KW-1185">Reference proteome</keyword>
<evidence type="ECO:0000259" key="9">
    <source>
        <dbReference type="PROSITE" id="PS50011"/>
    </source>
</evidence>
<keyword evidence="2" id="KW-0808">Transferase</keyword>
<feature type="active site" description="Proton acceptor" evidence="6">
    <location>
        <position position="152"/>
    </location>
</feature>
<keyword evidence="3 7" id="KW-0547">Nucleotide-binding</keyword>
<dbReference type="Pfam" id="PF00069">
    <property type="entry name" value="Pkinase"/>
    <property type="match status" value="1"/>
</dbReference>
<feature type="binding site" evidence="7">
    <location>
        <position position="174"/>
    </location>
    <ligand>
        <name>ATP</name>
        <dbReference type="ChEBI" id="CHEBI:30616"/>
    </ligand>
</feature>
<dbReference type="InterPro" id="IPR000719">
    <property type="entry name" value="Prot_kinase_dom"/>
</dbReference>
<protein>
    <recommendedName>
        <fullName evidence="9">Protein kinase domain-containing protein</fullName>
    </recommendedName>
</protein>
<dbReference type="PROSITE" id="PS50011">
    <property type="entry name" value="PROTEIN_KINASE_DOM"/>
    <property type="match status" value="1"/>
</dbReference>
<evidence type="ECO:0000313" key="10">
    <source>
        <dbReference type="EMBL" id="OMJ70889.1"/>
    </source>
</evidence>
<accession>A0A1R2B2A9</accession>
<dbReference type="GO" id="GO:0004674">
    <property type="term" value="F:protein serine/threonine kinase activity"/>
    <property type="evidence" value="ECO:0007669"/>
    <property type="project" value="UniProtKB-KW"/>
</dbReference>
<keyword evidence="5 7" id="KW-0067">ATP-binding</keyword>
<dbReference type="InterPro" id="IPR008271">
    <property type="entry name" value="Ser/Thr_kinase_AS"/>
</dbReference>
<evidence type="ECO:0000256" key="1">
    <source>
        <dbReference type="ARBA" id="ARBA00022527"/>
    </source>
</evidence>